<keyword evidence="1" id="KW-0812">Transmembrane</keyword>
<protein>
    <submittedName>
        <fullName evidence="2">Uncharacterized protein</fullName>
    </submittedName>
</protein>
<feature type="transmembrane region" description="Helical" evidence="1">
    <location>
        <begin position="7"/>
        <end position="28"/>
    </location>
</feature>
<organism evidence="2">
    <name type="scientific">Siphoviridae sp. ct6HQ3</name>
    <dbReference type="NCBI Taxonomy" id="2825341"/>
    <lineage>
        <taxon>Viruses</taxon>
        <taxon>Duplodnaviria</taxon>
        <taxon>Heunggongvirae</taxon>
        <taxon>Uroviricota</taxon>
        <taxon>Caudoviricetes</taxon>
    </lineage>
</organism>
<proteinExistence type="predicted"/>
<sequence length="32" mass="3711">MWKVSCILAMLRQGWFLSICFSLAAIFLKVSF</sequence>
<name>A0A8S5VA75_9CAUD</name>
<keyword evidence="1" id="KW-1133">Transmembrane helix</keyword>
<keyword evidence="1" id="KW-0472">Membrane</keyword>
<evidence type="ECO:0000256" key="1">
    <source>
        <dbReference type="SAM" id="Phobius"/>
    </source>
</evidence>
<accession>A0A8S5VA75</accession>
<dbReference type="EMBL" id="BK016233">
    <property type="protein sequence ID" value="DAG03657.1"/>
    <property type="molecule type" value="Genomic_DNA"/>
</dbReference>
<evidence type="ECO:0000313" key="2">
    <source>
        <dbReference type="EMBL" id="DAG03657.1"/>
    </source>
</evidence>
<reference evidence="2" key="1">
    <citation type="journal article" date="2021" name="Proc. Natl. Acad. Sci. U.S.A.">
        <title>A Catalog of Tens of Thousands of Viruses from Human Metagenomes Reveals Hidden Associations with Chronic Diseases.</title>
        <authorList>
            <person name="Tisza M.J."/>
            <person name="Buck C.B."/>
        </authorList>
    </citation>
    <scope>NUCLEOTIDE SEQUENCE</scope>
    <source>
        <strain evidence="2">Ct6HQ3</strain>
    </source>
</reference>